<evidence type="ECO:0000313" key="2">
    <source>
        <dbReference type="Proteomes" id="UP000799771"/>
    </source>
</evidence>
<dbReference type="PANTHER" id="PTHR36978">
    <property type="entry name" value="P-LOOP CONTAINING NUCLEOTIDE TRIPHOSPHATE HYDROLASE"/>
    <property type="match status" value="1"/>
</dbReference>
<dbReference type="EMBL" id="ML977497">
    <property type="protein sequence ID" value="KAF2134361.1"/>
    <property type="molecule type" value="Genomic_DNA"/>
</dbReference>
<dbReference type="AlphaFoldDB" id="A0A6A6AUZ4"/>
<dbReference type="Pfam" id="PF17784">
    <property type="entry name" value="Sulfotransfer_4"/>
    <property type="match status" value="1"/>
</dbReference>
<keyword evidence="2" id="KW-1185">Reference proteome</keyword>
<feature type="non-terminal residue" evidence="1">
    <location>
        <position position="1"/>
    </location>
</feature>
<dbReference type="Gene3D" id="3.40.50.300">
    <property type="entry name" value="P-loop containing nucleotide triphosphate hydrolases"/>
    <property type="match status" value="1"/>
</dbReference>
<dbReference type="InterPro" id="IPR027417">
    <property type="entry name" value="P-loop_NTPase"/>
</dbReference>
<dbReference type="Proteomes" id="UP000799771">
    <property type="component" value="Unassembled WGS sequence"/>
</dbReference>
<feature type="non-terminal residue" evidence="1">
    <location>
        <position position="201"/>
    </location>
</feature>
<dbReference type="OrthoDB" id="408152at2759"/>
<dbReference type="RefSeq" id="XP_033528748.1">
    <property type="nucleotide sequence ID" value="XM_033662759.1"/>
</dbReference>
<sequence length="201" mass="23865">RKVPVKILHLAMPRTGSVSMMEAYKILGYTKYHGFDYIDPSRRHNLPKWEAAIDAKFYEKGRPYTKEDFDQDDFLGEFEVLSDFPCLAFTEEFLEWYPDAKVILVHRDMEKWYHSFDSQLISALETPMAWLLLNVFEPWCLSMRPATTMRKMQYAMFDCRDQAGFRANARDTYRRHYAFVKSRVDAGRLLEYRLGSGWEPL</sequence>
<organism evidence="1 2">
    <name type="scientific">Dothidotthia symphoricarpi CBS 119687</name>
    <dbReference type="NCBI Taxonomy" id="1392245"/>
    <lineage>
        <taxon>Eukaryota</taxon>
        <taxon>Fungi</taxon>
        <taxon>Dikarya</taxon>
        <taxon>Ascomycota</taxon>
        <taxon>Pezizomycotina</taxon>
        <taxon>Dothideomycetes</taxon>
        <taxon>Pleosporomycetidae</taxon>
        <taxon>Pleosporales</taxon>
        <taxon>Dothidotthiaceae</taxon>
        <taxon>Dothidotthia</taxon>
    </lineage>
</organism>
<proteinExistence type="predicted"/>
<name>A0A6A6AUZ4_9PLEO</name>
<evidence type="ECO:0000313" key="1">
    <source>
        <dbReference type="EMBL" id="KAF2134361.1"/>
    </source>
</evidence>
<reference evidence="1" key="1">
    <citation type="journal article" date="2020" name="Stud. Mycol.">
        <title>101 Dothideomycetes genomes: a test case for predicting lifestyles and emergence of pathogens.</title>
        <authorList>
            <person name="Haridas S."/>
            <person name="Albert R."/>
            <person name="Binder M."/>
            <person name="Bloem J."/>
            <person name="Labutti K."/>
            <person name="Salamov A."/>
            <person name="Andreopoulos B."/>
            <person name="Baker S."/>
            <person name="Barry K."/>
            <person name="Bills G."/>
            <person name="Bluhm B."/>
            <person name="Cannon C."/>
            <person name="Castanera R."/>
            <person name="Culley D."/>
            <person name="Daum C."/>
            <person name="Ezra D."/>
            <person name="Gonzalez J."/>
            <person name="Henrissat B."/>
            <person name="Kuo A."/>
            <person name="Liang C."/>
            <person name="Lipzen A."/>
            <person name="Lutzoni F."/>
            <person name="Magnuson J."/>
            <person name="Mondo S."/>
            <person name="Nolan M."/>
            <person name="Ohm R."/>
            <person name="Pangilinan J."/>
            <person name="Park H.-J."/>
            <person name="Ramirez L."/>
            <person name="Alfaro M."/>
            <person name="Sun H."/>
            <person name="Tritt A."/>
            <person name="Yoshinaga Y."/>
            <person name="Zwiers L.-H."/>
            <person name="Turgeon B."/>
            <person name="Goodwin S."/>
            <person name="Spatafora J."/>
            <person name="Crous P."/>
            <person name="Grigoriev I."/>
        </authorList>
    </citation>
    <scope>NUCLEOTIDE SEQUENCE</scope>
    <source>
        <strain evidence="1">CBS 119687</strain>
    </source>
</reference>
<gene>
    <name evidence="1" type="ORF">P153DRAFT_254175</name>
</gene>
<accession>A0A6A6AUZ4</accession>
<protein>
    <recommendedName>
        <fullName evidence="3">NAD dependent epimerase/dehydratase</fullName>
    </recommendedName>
</protein>
<dbReference type="GeneID" id="54403191"/>
<dbReference type="SUPFAM" id="SSF52540">
    <property type="entry name" value="P-loop containing nucleoside triphosphate hydrolases"/>
    <property type="match status" value="1"/>
</dbReference>
<dbReference type="InterPro" id="IPR040632">
    <property type="entry name" value="Sulfotransfer_4"/>
</dbReference>
<dbReference type="PANTHER" id="PTHR36978:SF4">
    <property type="entry name" value="P-LOOP CONTAINING NUCLEOSIDE TRIPHOSPHATE HYDROLASE PROTEIN"/>
    <property type="match status" value="1"/>
</dbReference>
<evidence type="ECO:0008006" key="3">
    <source>
        <dbReference type="Google" id="ProtNLM"/>
    </source>
</evidence>